<dbReference type="RefSeq" id="WP_048697078.1">
    <property type="nucleotide sequence ID" value="NZ_HG764815.1"/>
</dbReference>
<evidence type="ECO:0008006" key="3">
    <source>
        <dbReference type="Google" id="ProtNLM"/>
    </source>
</evidence>
<reference evidence="1 2" key="1">
    <citation type="journal article" date="2013" name="ISME J.">
        <title>A metabolic model for members of the genus Tetrasphaera involved in enhanced biological phosphorus removal.</title>
        <authorList>
            <person name="Kristiansen R."/>
            <person name="Nguyen H.T.T."/>
            <person name="Saunders A.M."/>
            <person name="Nielsen J.L."/>
            <person name="Wimmer R."/>
            <person name="Le V.Q."/>
            <person name="McIlroy S.J."/>
            <person name="Petrovski S."/>
            <person name="Seviour R.J."/>
            <person name="Calteau A."/>
            <person name="Nielsen K.L."/>
            <person name="Nielsen P.H."/>
        </authorList>
    </citation>
    <scope>NUCLEOTIDE SEQUENCE [LARGE SCALE GENOMIC DNA]</scope>
    <source>
        <strain evidence="1 2">Ben110</strain>
    </source>
</reference>
<dbReference type="AlphaFoldDB" id="W6JU46"/>
<comment type="caution">
    <text evidence="1">The sequence shown here is derived from an EMBL/GenBank/DDBJ whole genome shotgun (WGS) entry which is preliminary data.</text>
</comment>
<dbReference type="Pfam" id="PF09754">
    <property type="entry name" value="PAC2"/>
    <property type="match status" value="1"/>
</dbReference>
<dbReference type="STRING" id="1193182.BN11_1280011"/>
<protein>
    <recommendedName>
        <fullName evidence="3">PAC2 family protein</fullName>
    </recommendedName>
</protein>
<dbReference type="InterPro" id="IPR038389">
    <property type="entry name" value="PSMG2_sf"/>
</dbReference>
<evidence type="ECO:0000313" key="1">
    <source>
        <dbReference type="EMBL" id="CCH72026.1"/>
    </source>
</evidence>
<proteinExistence type="predicted"/>
<evidence type="ECO:0000313" key="2">
    <source>
        <dbReference type="Proteomes" id="UP000035763"/>
    </source>
</evidence>
<dbReference type="InterPro" id="IPR019151">
    <property type="entry name" value="Proteasome_assmbl_chaperone_2"/>
</dbReference>
<keyword evidence="2" id="KW-1185">Reference proteome</keyword>
<dbReference type="PIRSF" id="PIRSF028754">
    <property type="entry name" value="UCP028754"/>
    <property type="match status" value="1"/>
</dbReference>
<dbReference type="Gene3D" id="3.40.50.10900">
    <property type="entry name" value="PAC-like subunit"/>
    <property type="match status" value="1"/>
</dbReference>
<dbReference type="Proteomes" id="UP000035763">
    <property type="component" value="Unassembled WGS sequence"/>
</dbReference>
<dbReference type="EMBL" id="CAJA01000033">
    <property type="protein sequence ID" value="CCH72026.1"/>
    <property type="molecule type" value="Genomic_DNA"/>
</dbReference>
<accession>W6JU46</accession>
<dbReference type="SUPFAM" id="SSF159659">
    <property type="entry name" value="Cgl1923-like"/>
    <property type="match status" value="1"/>
</dbReference>
<sequence length="285" mass="30970">MIELEDLPPLNDPIMIVACEGWNDAGEAATGAVDHLAELWDAEPVAALDPEDYYDFQVNRPRVLLDKGRRRIQWRTTRILLAQPEDIDRSIILVSGIEPSFHWRGYTVELMEFAQAAGATTFVTLGALMADVAHTRAIPVTATSEDDATMHRFDLEPSGYEGPTGIIGVLSDAATQSGLTAISCWAAVPHYAGHAPSPKATLALLTTLASLFDLPIDTTDLPELAQQWEAGINSLAESDEEIAEYVEALEKAQDTAELPEASGDAIAREFERYLRGHGPDDESEG</sequence>
<dbReference type="PANTHER" id="PTHR35610">
    <property type="entry name" value="3-ISOPROPYLMALATE DEHYDRATASE-RELATED"/>
    <property type="match status" value="1"/>
</dbReference>
<organism evidence="1 2">
    <name type="scientific">Nostocoides australiense Ben110</name>
    <dbReference type="NCBI Taxonomy" id="1193182"/>
    <lineage>
        <taxon>Bacteria</taxon>
        <taxon>Bacillati</taxon>
        <taxon>Actinomycetota</taxon>
        <taxon>Actinomycetes</taxon>
        <taxon>Micrococcales</taxon>
        <taxon>Intrasporangiaceae</taxon>
        <taxon>Nostocoides</taxon>
    </lineage>
</organism>
<dbReference type="OrthoDB" id="150941at2"/>
<name>W6JU46_9MICO</name>
<gene>
    <name evidence="1" type="ORF">BN11_1280011</name>
</gene>
<dbReference type="InterPro" id="IPR008492">
    <property type="entry name" value="Rv2714-like"/>
</dbReference>